<keyword evidence="1" id="KW-0489">Methyltransferase</keyword>
<sequence length="198" mass="21548">MHGKDDPTSLFYSHNAATYAAALSDASLKRLDAFLAGLSAGATILELGCGSGRDSAVMIARGFDVLPTDGILEMASEASLRLSIPVPVLRFEDIDKVSAFDGIWANACLLHVPRSELGGILQKIHAALRPGGVFYASFKAGETEGHDTLGRFFNYPSRDWLQLKYEVLPWKSITMEEQSGSAYDRKPTEWLHVTAVKS</sequence>
<dbReference type="SUPFAM" id="SSF53335">
    <property type="entry name" value="S-adenosyl-L-methionine-dependent methyltransferases"/>
    <property type="match status" value="1"/>
</dbReference>
<dbReference type="AlphaFoldDB" id="A0A7W6S9K7"/>
<dbReference type="PROSITE" id="PS50007">
    <property type="entry name" value="PIPLC_X_DOMAIN"/>
    <property type="match status" value="1"/>
</dbReference>
<organism evidence="1 4">
    <name type="scientific">Aliirhizobium cellulosilyticum</name>
    <dbReference type="NCBI Taxonomy" id="393664"/>
    <lineage>
        <taxon>Bacteria</taxon>
        <taxon>Pseudomonadati</taxon>
        <taxon>Pseudomonadota</taxon>
        <taxon>Alphaproteobacteria</taxon>
        <taxon>Hyphomicrobiales</taxon>
        <taxon>Rhizobiaceae</taxon>
        <taxon>Aliirhizobium</taxon>
    </lineage>
</organism>
<dbReference type="Proteomes" id="UP000576087">
    <property type="component" value="Unassembled WGS sequence"/>
</dbReference>
<dbReference type="GO" id="GO:0008168">
    <property type="term" value="F:methyltransferase activity"/>
    <property type="evidence" value="ECO:0007669"/>
    <property type="project" value="UniProtKB-KW"/>
</dbReference>
<comment type="caution">
    <text evidence="1">The sequence shown here is derived from an EMBL/GenBank/DDBJ whole genome shotgun (WGS) entry which is preliminary data.</text>
</comment>
<dbReference type="RefSeq" id="WP_183823605.1">
    <property type="nucleotide sequence ID" value="NZ_JACIGW010000002.1"/>
</dbReference>
<proteinExistence type="predicted"/>
<evidence type="ECO:0000313" key="4">
    <source>
        <dbReference type="Proteomes" id="UP000520770"/>
    </source>
</evidence>
<dbReference type="InterPro" id="IPR029063">
    <property type="entry name" value="SAM-dependent_MTases_sf"/>
</dbReference>
<dbReference type="Gene3D" id="3.40.50.150">
    <property type="entry name" value="Vaccinia Virus protein VP39"/>
    <property type="match status" value="1"/>
</dbReference>
<dbReference type="EMBL" id="JACIHM010000004">
    <property type="protein sequence ID" value="MBB4447514.1"/>
    <property type="molecule type" value="Genomic_DNA"/>
</dbReference>
<evidence type="ECO:0000313" key="3">
    <source>
        <dbReference type="EMBL" id="MBB4447514.1"/>
    </source>
</evidence>
<dbReference type="Proteomes" id="UP000524535">
    <property type="component" value="Unassembled WGS sequence"/>
</dbReference>
<dbReference type="PANTHER" id="PTHR43861:SF1">
    <property type="entry name" value="TRANS-ACONITATE 2-METHYLTRANSFERASE"/>
    <property type="match status" value="1"/>
</dbReference>
<evidence type="ECO:0000313" key="6">
    <source>
        <dbReference type="Proteomes" id="UP000576087"/>
    </source>
</evidence>
<dbReference type="Pfam" id="PF13489">
    <property type="entry name" value="Methyltransf_23"/>
    <property type="match status" value="1"/>
</dbReference>
<name>A0A7W6S9K7_9HYPH</name>
<reference evidence="4 5" key="1">
    <citation type="submission" date="2020-08" db="EMBL/GenBank/DDBJ databases">
        <title>Genomic Encyclopedia of Type Strains, Phase IV (KMG-V): Genome sequencing to study the core and pangenomes of soil and plant-associated prokaryotes.</title>
        <authorList>
            <person name="Whitman W."/>
        </authorList>
    </citation>
    <scope>NUCLEOTIDE SEQUENCE [LARGE SCALE GENOMIC DNA]</scope>
    <source>
        <strain evidence="2 5">SEMIA 444</strain>
        <strain evidence="1 4">SEMIA 448</strain>
        <strain evidence="3 6">SEMIA 452</strain>
    </source>
</reference>
<dbReference type="CDD" id="cd02440">
    <property type="entry name" value="AdoMet_MTases"/>
    <property type="match status" value="1"/>
</dbReference>
<dbReference type="PANTHER" id="PTHR43861">
    <property type="entry name" value="TRANS-ACONITATE 2-METHYLTRANSFERASE-RELATED"/>
    <property type="match status" value="1"/>
</dbReference>
<protein>
    <submittedName>
        <fullName evidence="1">SAM-dependent methyltransferase</fullName>
    </submittedName>
</protein>
<keyword evidence="1" id="KW-0808">Transferase</keyword>
<dbReference type="GO" id="GO:0032259">
    <property type="term" value="P:methylation"/>
    <property type="evidence" value="ECO:0007669"/>
    <property type="project" value="UniProtKB-KW"/>
</dbReference>
<evidence type="ECO:0000313" key="1">
    <source>
        <dbReference type="EMBL" id="MBB4348897.1"/>
    </source>
</evidence>
<dbReference type="EMBL" id="JACIGW010000002">
    <property type="protein sequence ID" value="MBB4348897.1"/>
    <property type="molecule type" value="Genomic_DNA"/>
</dbReference>
<dbReference type="EMBL" id="JACIGY010000004">
    <property type="protein sequence ID" value="MBB4412882.1"/>
    <property type="molecule type" value="Genomic_DNA"/>
</dbReference>
<accession>A0A7W6S9K7</accession>
<evidence type="ECO:0000313" key="5">
    <source>
        <dbReference type="Proteomes" id="UP000524535"/>
    </source>
</evidence>
<evidence type="ECO:0000313" key="2">
    <source>
        <dbReference type="EMBL" id="MBB4412882.1"/>
    </source>
</evidence>
<dbReference type="Proteomes" id="UP000520770">
    <property type="component" value="Unassembled WGS sequence"/>
</dbReference>
<keyword evidence="5" id="KW-1185">Reference proteome</keyword>
<gene>
    <name evidence="2" type="ORF">GGE31_003396</name>
    <name evidence="1" type="ORF">GGE33_002639</name>
    <name evidence="3" type="ORF">GGE35_003337</name>
</gene>